<accession>A0A9N8EYZ1</accession>
<protein>
    <submittedName>
        <fullName evidence="1">Uncharacterized protein</fullName>
    </submittedName>
</protein>
<evidence type="ECO:0000313" key="2">
    <source>
        <dbReference type="Proteomes" id="UP001153069"/>
    </source>
</evidence>
<evidence type="ECO:0000313" key="1">
    <source>
        <dbReference type="EMBL" id="CAB9529836.1"/>
    </source>
</evidence>
<organism evidence="1 2">
    <name type="scientific">Seminavis robusta</name>
    <dbReference type="NCBI Taxonomy" id="568900"/>
    <lineage>
        <taxon>Eukaryota</taxon>
        <taxon>Sar</taxon>
        <taxon>Stramenopiles</taxon>
        <taxon>Ochrophyta</taxon>
        <taxon>Bacillariophyta</taxon>
        <taxon>Bacillariophyceae</taxon>
        <taxon>Bacillariophycidae</taxon>
        <taxon>Naviculales</taxon>
        <taxon>Naviculaceae</taxon>
        <taxon>Seminavis</taxon>
    </lineage>
</organism>
<reference evidence="1" key="1">
    <citation type="submission" date="2020-06" db="EMBL/GenBank/DDBJ databases">
        <authorList>
            <consortium name="Plant Systems Biology data submission"/>
        </authorList>
    </citation>
    <scope>NUCLEOTIDE SEQUENCE</scope>
    <source>
        <strain evidence="1">D6</strain>
    </source>
</reference>
<dbReference type="Proteomes" id="UP001153069">
    <property type="component" value="Unassembled WGS sequence"/>
</dbReference>
<dbReference type="AlphaFoldDB" id="A0A9N8EYZ1"/>
<proteinExistence type="predicted"/>
<gene>
    <name evidence="1" type="ORF">SEMRO_2642_G333450.1</name>
</gene>
<sequence>MLSTQAQEKKKKKRPLNEMFVRYPLHKAHVQLSTGESVTVPYHVYNGWASAVIGCCDLEQARKVCEQEDYQPVETDSGKALGMISFWEFGDANAGPHTEFQFTLLVSTKDDPIVVIPETPFATSKAMALDPRVHCMIAELYNNTSTVVAYNNEIFALNAILANTHYSRDQNTFQVETADGKLIAKANFGASRRLQDDLSAVLSMLWHFGYKNLSKLLEAPYAVAQMTSRCHGTPPSKLSSNVTSLACTKIEKIITQWYDPQRHQLELGTASHTLHKMQFNPTVVFHYEGIDFCYLCPIDAPRTF</sequence>
<dbReference type="EMBL" id="CAICTM010002640">
    <property type="protein sequence ID" value="CAB9529836.1"/>
    <property type="molecule type" value="Genomic_DNA"/>
</dbReference>
<keyword evidence="2" id="KW-1185">Reference proteome</keyword>
<name>A0A9N8EYZ1_9STRA</name>
<comment type="caution">
    <text evidence="1">The sequence shown here is derived from an EMBL/GenBank/DDBJ whole genome shotgun (WGS) entry which is preliminary data.</text>
</comment>